<evidence type="ECO:0000313" key="2">
    <source>
        <dbReference type="EMBL" id="MDJ1498948.1"/>
    </source>
</evidence>
<dbReference type="EMBL" id="JASJOT010000071">
    <property type="protein sequence ID" value="MDJ1498948.1"/>
    <property type="molecule type" value="Genomic_DNA"/>
</dbReference>
<dbReference type="Pfam" id="PF06114">
    <property type="entry name" value="Peptidase_M78"/>
    <property type="match status" value="1"/>
</dbReference>
<organism evidence="2 3">
    <name type="scientific">Xanthocytophaga flava</name>
    <dbReference type="NCBI Taxonomy" id="3048013"/>
    <lineage>
        <taxon>Bacteria</taxon>
        <taxon>Pseudomonadati</taxon>
        <taxon>Bacteroidota</taxon>
        <taxon>Cytophagia</taxon>
        <taxon>Cytophagales</taxon>
        <taxon>Rhodocytophagaceae</taxon>
        <taxon>Xanthocytophaga</taxon>
    </lineage>
</organism>
<gene>
    <name evidence="2" type="ORF">QNI19_38840</name>
</gene>
<dbReference type="InterPro" id="IPR010359">
    <property type="entry name" value="IrrE_HExxH"/>
</dbReference>
<reference evidence="2 3" key="1">
    <citation type="submission" date="2023-05" db="EMBL/GenBank/DDBJ databases">
        <authorList>
            <person name="Zhang X."/>
        </authorList>
    </citation>
    <scope>NUCLEOTIDE SEQUENCE [LARGE SCALE GENOMIC DNA]</scope>
    <source>
        <strain evidence="2 3">DM2B3-1</strain>
    </source>
</reference>
<evidence type="ECO:0000313" key="3">
    <source>
        <dbReference type="Proteomes" id="UP001228581"/>
    </source>
</evidence>
<dbReference type="Gene3D" id="1.10.10.2910">
    <property type="match status" value="1"/>
</dbReference>
<sequence length="270" mass="31366">MNNSIRPKIKYEIDKITTFLASNFVNDNQTALLAICEDEDLQLCLDDYGNYFDGMLVWDKPSFYIHLNTAKGNYQQSKRGRFTLAHELGHYFIDCHREGLKRKILNSHPSNNILIQHETIEAEADYFASCLLMPKNKLRSFTGGKSFSFDLLYELSNAFDVSLTAAILRFVEVGTHEIMVVFSENNQVKWYQRSADFPALPNKFRVGGNLPPTSVAGEFFRNKHSRYTGIEPISLDDWFYYRHGAPSYPLYEQCFYSDIYNYVISVIWFK</sequence>
<dbReference type="PANTHER" id="PTHR43236:SF1">
    <property type="entry name" value="BLL7220 PROTEIN"/>
    <property type="match status" value="1"/>
</dbReference>
<proteinExistence type="predicted"/>
<comment type="caution">
    <text evidence="2">The sequence shown here is derived from an EMBL/GenBank/DDBJ whole genome shotgun (WGS) entry which is preliminary data.</text>
</comment>
<keyword evidence="3" id="KW-1185">Reference proteome</keyword>
<protein>
    <submittedName>
        <fullName evidence="2">ImmA/IrrE family metallo-endopeptidase</fullName>
    </submittedName>
</protein>
<name>A0ABT7CYU5_9BACT</name>
<evidence type="ECO:0000259" key="1">
    <source>
        <dbReference type="Pfam" id="PF06114"/>
    </source>
</evidence>
<dbReference type="InterPro" id="IPR052345">
    <property type="entry name" value="Rad_response_metalloprotease"/>
</dbReference>
<dbReference type="RefSeq" id="WP_314005976.1">
    <property type="nucleotide sequence ID" value="NZ_JASJOT010000071.1"/>
</dbReference>
<dbReference type="Proteomes" id="UP001228581">
    <property type="component" value="Unassembled WGS sequence"/>
</dbReference>
<accession>A0ABT7CYU5</accession>
<feature type="domain" description="IrrE N-terminal-like" evidence="1">
    <location>
        <begin position="74"/>
        <end position="169"/>
    </location>
</feature>
<dbReference type="PANTHER" id="PTHR43236">
    <property type="entry name" value="ANTITOXIN HIGA1"/>
    <property type="match status" value="1"/>
</dbReference>